<dbReference type="Proteomes" id="UP001519363">
    <property type="component" value="Unassembled WGS sequence"/>
</dbReference>
<organism evidence="2 3">
    <name type="scientific">Crossiella equi</name>
    <dbReference type="NCBI Taxonomy" id="130796"/>
    <lineage>
        <taxon>Bacteria</taxon>
        <taxon>Bacillati</taxon>
        <taxon>Actinomycetota</taxon>
        <taxon>Actinomycetes</taxon>
        <taxon>Pseudonocardiales</taxon>
        <taxon>Pseudonocardiaceae</taxon>
        <taxon>Crossiella</taxon>
    </lineage>
</organism>
<reference evidence="2 3" key="1">
    <citation type="submission" date="2021-03" db="EMBL/GenBank/DDBJ databases">
        <title>Sequencing the genomes of 1000 actinobacteria strains.</title>
        <authorList>
            <person name="Klenk H.-P."/>
        </authorList>
    </citation>
    <scope>NUCLEOTIDE SEQUENCE [LARGE SCALE GENOMIC DNA]</scope>
    <source>
        <strain evidence="2 3">DSM 44580</strain>
    </source>
</reference>
<accession>A0ABS5ADI2</accession>
<evidence type="ECO:0000313" key="3">
    <source>
        <dbReference type="Proteomes" id="UP001519363"/>
    </source>
</evidence>
<name>A0ABS5ADI2_9PSEU</name>
<gene>
    <name evidence="2" type="ORF">JOF53_003510</name>
</gene>
<evidence type="ECO:0000256" key="1">
    <source>
        <dbReference type="SAM" id="MobiDB-lite"/>
    </source>
</evidence>
<evidence type="ECO:0000313" key="2">
    <source>
        <dbReference type="EMBL" id="MBP2474638.1"/>
    </source>
</evidence>
<dbReference type="RefSeq" id="WP_143342572.1">
    <property type="nucleotide sequence ID" value="NZ_JAGIOO010000001.1"/>
</dbReference>
<keyword evidence="3" id="KW-1185">Reference proteome</keyword>
<protein>
    <submittedName>
        <fullName evidence="2">Uncharacterized protein</fullName>
    </submittedName>
</protein>
<dbReference type="InterPro" id="IPR006311">
    <property type="entry name" value="TAT_signal"/>
</dbReference>
<sequence>MTLRLDTIPDAGQAPPGAEPTRGLSALRQPATRRGVLRGITLSALTVGGLSLTWRPRAARAETGPGGLPGWDRNDCRDAYPRGYPESPDTGGAYAGQPGACFGGNFRSSEYCRYGWHRGDSTGDIQYTTVSSSCSGKNAWKWTTPDGRVYRCSDGTTTITRHGTTNSYFTICRALVA</sequence>
<dbReference type="PROSITE" id="PS51318">
    <property type="entry name" value="TAT"/>
    <property type="match status" value="1"/>
</dbReference>
<proteinExistence type="predicted"/>
<dbReference type="EMBL" id="JAGIOO010000001">
    <property type="protein sequence ID" value="MBP2474638.1"/>
    <property type="molecule type" value="Genomic_DNA"/>
</dbReference>
<comment type="caution">
    <text evidence="2">The sequence shown here is derived from an EMBL/GenBank/DDBJ whole genome shotgun (WGS) entry which is preliminary data.</text>
</comment>
<feature type="region of interest" description="Disordered" evidence="1">
    <location>
        <begin position="1"/>
        <end position="30"/>
    </location>
</feature>